<dbReference type="PANTHER" id="PTHR30474:SF1">
    <property type="entry name" value="PEPTIDOGLYCAN GLYCOSYLTRANSFERASE MRDB"/>
    <property type="match status" value="1"/>
</dbReference>
<dbReference type="InterPro" id="IPR047928">
    <property type="entry name" value="Perm_prefix_1"/>
</dbReference>
<name>A0AAE3HGV6_9FIRM</name>
<dbReference type="GO" id="GO:0005886">
    <property type="term" value="C:plasma membrane"/>
    <property type="evidence" value="ECO:0007669"/>
    <property type="project" value="TreeGrafter"/>
</dbReference>
<dbReference type="RefSeq" id="WP_257530586.1">
    <property type="nucleotide sequence ID" value="NZ_JANKAS010000005.1"/>
</dbReference>
<dbReference type="GO" id="GO:0032153">
    <property type="term" value="C:cell division site"/>
    <property type="evidence" value="ECO:0007669"/>
    <property type="project" value="TreeGrafter"/>
</dbReference>
<feature type="transmembrane region" description="Helical" evidence="6">
    <location>
        <begin position="389"/>
        <end position="419"/>
    </location>
</feature>
<feature type="transmembrane region" description="Helical" evidence="6">
    <location>
        <begin position="120"/>
        <end position="137"/>
    </location>
</feature>
<keyword evidence="4 6" id="KW-1133">Transmembrane helix</keyword>
<evidence type="ECO:0000313" key="7">
    <source>
        <dbReference type="EMBL" id="MCR1898843.1"/>
    </source>
</evidence>
<dbReference type="InterPro" id="IPR001182">
    <property type="entry name" value="FtsW/RodA"/>
</dbReference>
<accession>A0AAE3HGV6</accession>
<feature type="transmembrane region" description="Helical" evidence="6">
    <location>
        <begin position="250"/>
        <end position="269"/>
    </location>
</feature>
<dbReference type="AlphaFoldDB" id="A0AAE3HGV6"/>
<feature type="transmembrane region" description="Helical" evidence="6">
    <location>
        <begin position="290"/>
        <end position="308"/>
    </location>
</feature>
<dbReference type="EMBL" id="JANKAS010000005">
    <property type="protein sequence ID" value="MCR1898843.1"/>
    <property type="molecule type" value="Genomic_DNA"/>
</dbReference>
<dbReference type="GO" id="GO:0051301">
    <property type="term" value="P:cell division"/>
    <property type="evidence" value="ECO:0007669"/>
    <property type="project" value="InterPro"/>
</dbReference>
<keyword evidence="5 6" id="KW-0472">Membrane</keyword>
<comment type="subcellular location">
    <subcellularLocation>
        <location evidence="1">Membrane</location>
        <topology evidence="1">Multi-pass membrane protein</topology>
    </subcellularLocation>
</comment>
<feature type="transmembrane region" description="Helical" evidence="6">
    <location>
        <begin position="364"/>
        <end position="383"/>
    </location>
</feature>
<keyword evidence="3" id="KW-0133">Cell shape</keyword>
<evidence type="ECO:0000256" key="1">
    <source>
        <dbReference type="ARBA" id="ARBA00004141"/>
    </source>
</evidence>
<feature type="transmembrane region" description="Helical" evidence="6">
    <location>
        <begin position="82"/>
        <end position="100"/>
    </location>
</feature>
<dbReference type="GO" id="GO:0015648">
    <property type="term" value="F:lipid-linked peptidoglycan transporter activity"/>
    <property type="evidence" value="ECO:0007669"/>
    <property type="project" value="TreeGrafter"/>
</dbReference>
<dbReference type="Pfam" id="PF01098">
    <property type="entry name" value="FTSW_RODA_SPOVE"/>
    <property type="match status" value="1"/>
</dbReference>
<feature type="transmembrane region" description="Helical" evidence="6">
    <location>
        <begin position="328"/>
        <end position="352"/>
    </location>
</feature>
<evidence type="ECO:0000256" key="3">
    <source>
        <dbReference type="ARBA" id="ARBA00022960"/>
    </source>
</evidence>
<feature type="transmembrane region" description="Helical" evidence="6">
    <location>
        <begin position="180"/>
        <end position="198"/>
    </location>
</feature>
<proteinExistence type="predicted"/>
<evidence type="ECO:0000256" key="4">
    <source>
        <dbReference type="ARBA" id="ARBA00022989"/>
    </source>
</evidence>
<reference evidence="7" key="1">
    <citation type="submission" date="2022-07" db="EMBL/GenBank/DDBJ databases">
        <title>Enhanced cultured diversity of the mouse gut microbiota enables custom-made synthetic communities.</title>
        <authorList>
            <person name="Afrizal A."/>
        </authorList>
    </citation>
    <scope>NUCLEOTIDE SEQUENCE</scope>
    <source>
        <strain evidence="7">DSM 28593</strain>
    </source>
</reference>
<evidence type="ECO:0000256" key="5">
    <source>
        <dbReference type="ARBA" id="ARBA00023136"/>
    </source>
</evidence>
<dbReference type="Proteomes" id="UP001205748">
    <property type="component" value="Unassembled WGS sequence"/>
</dbReference>
<protein>
    <submittedName>
        <fullName evidence="7">FtsW/RodA/SpoVE family cell cycle protein</fullName>
    </submittedName>
</protein>
<keyword evidence="8" id="KW-1185">Reference proteome</keyword>
<keyword evidence="2 6" id="KW-0812">Transmembrane</keyword>
<evidence type="ECO:0000256" key="6">
    <source>
        <dbReference type="SAM" id="Phobius"/>
    </source>
</evidence>
<evidence type="ECO:0000313" key="8">
    <source>
        <dbReference type="Proteomes" id="UP001205748"/>
    </source>
</evidence>
<feature type="transmembrane region" description="Helical" evidence="6">
    <location>
        <begin position="210"/>
        <end position="238"/>
    </location>
</feature>
<comment type="caution">
    <text evidence="7">The sequence shown here is derived from an EMBL/GenBank/DDBJ whole genome shotgun (WGS) entry which is preliminary data.</text>
</comment>
<gene>
    <name evidence="7" type="ORF">NSA47_07575</name>
</gene>
<organism evidence="7 8">
    <name type="scientific">Irregularibacter muris</name>
    <dbReference type="NCBI Taxonomy" id="1796619"/>
    <lineage>
        <taxon>Bacteria</taxon>
        <taxon>Bacillati</taxon>
        <taxon>Bacillota</taxon>
        <taxon>Clostridia</taxon>
        <taxon>Eubacteriales</taxon>
        <taxon>Eubacteriaceae</taxon>
        <taxon>Irregularibacter</taxon>
    </lineage>
</organism>
<sequence>MKEQNRILIEEYIGKVCFYIKWKDVHKQIKLEIEDHLYAIIEENQDRGIEEEEAVQRAIRQMGKAETIGKQLHEIHRPAPDWGILLLVSLFSGIGLMTIYSLQRYGQAGGNYQYLSLGKSIFYIIVGMSIGVALYFVDYKKIQPYSKHIYGFTILMLIFVLSKGKLSQGRPNLYVFGRDVNFIAMSPYLLIISLGGIFTNLDWQQPKKILLGIGVVVVPFFLIAIGFSLVSALLFLVAALPMMYFSGARLYHVLGTSIAFFAIMMFKIGGHSYSLVRLLSFINPYRDPNGVGYMTIQSSKTILSAGFFGRGFAMENISLPQLHTDFIFTYLVYAFGWLAGFVMVALAIIFICRLAKLGTRVQDSYGKLLAIGFALIISLQYIWNILMTLGFVPIVAIGMPFVSYGGLSMIVYFAIIGLISSVYKRRNIGVII</sequence>
<dbReference type="GO" id="GO:0008360">
    <property type="term" value="P:regulation of cell shape"/>
    <property type="evidence" value="ECO:0007669"/>
    <property type="project" value="UniProtKB-KW"/>
</dbReference>
<dbReference type="NCBIfam" id="NF038403">
    <property type="entry name" value="perm_prefix_1"/>
    <property type="match status" value="1"/>
</dbReference>
<dbReference type="PANTHER" id="PTHR30474">
    <property type="entry name" value="CELL CYCLE PROTEIN"/>
    <property type="match status" value="1"/>
</dbReference>
<feature type="transmembrane region" description="Helical" evidence="6">
    <location>
        <begin position="149"/>
        <end position="168"/>
    </location>
</feature>
<evidence type="ECO:0000256" key="2">
    <source>
        <dbReference type="ARBA" id="ARBA00022692"/>
    </source>
</evidence>